<dbReference type="InterPro" id="IPR043519">
    <property type="entry name" value="NT_sf"/>
</dbReference>
<dbReference type="EMBL" id="CP099717">
    <property type="protein sequence ID" value="USV57912.1"/>
    <property type="molecule type" value="Genomic_DNA"/>
</dbReference>
<dbReference type="Proteomes" id="UP001056890">
    <property type="component" value="Chromosome"/>
</dbReference>
<evidence type="ECO:0000313" key="2">
    <source>
        <dbReference type="Proteomes" id="UP001056890"/>
    </source>
</evidence>
<reference evidence="1" key="1">
    <citation type="submission" date="2022-06" db="EMBL/GenBank/DDBJ databases">
        <title>Complete Genome of Aeromonas sp. Strain SOD01 Isolated from an Urban Freshwater Stream.</title>
        <authorList>
            <person name="Williams L.E."/>
            <person name="Brysgel T."/>
            <person name="Capestro E.M."/>
            <person name="Foltz G.V."/>
            <person name="Gardner A.E."/>
            <person name="Ingrassia J."/>
            <person name="Peterson E."/>
            <person name="Arruda J."/>
            <person name="Flaherty I."/>
            <person name="Hunt M."/>
            <person name="Pappas G."/>
            <person name="Ramsaran S."/>
            <person name="Rocha M."/>
        </authorList>
    </citation>
    <scope>NUCLEOTIDE SEQUENCE</scope>
    <source>
        <strain evidence="1">SOD01</strain>
    </source>
</reference>
<dbReference type="SUPFAM" id="SSF81301">
    <property type="entry name" value="Nucleotidyltransferase"/>
    <property type="match status" value="1"/>
</dbReference>
<organism evidence="1 2">
    <name type="scientific">Aeromonas encheleia</name>
    <dbReference type="NCBI Taxonomy" id="73010"/>
    <lineage>
        <taxon>Bacteria</taxon>
        <taxon>Pseudomonadati</taxon>
        <taxon>Pseudomonadota</taxon>
        <taxon>Gammaproteobacteria</taxon>
        <taxon>Aeromonadales</taxon>
        <taxon>Aeromonadaceae</taxon>
        <taxon>Aeromonas</taxon>
    </lineage>
</organism>
<proteinExistence type="predicted"/>
<dbReference type="Gene3D" id="3.30.460.10">
    <property type="entry name" value="Beta Polymerase, domain 2"/>
    <property type="match status" value="1"/>
</dbReference>
<accession>A0AAE9MHN0</accession>
<sequence length="199" mass="22214">MVDERCPAIPLLQRALLQAVIEHGAAHPAIDAGVVVGSLAKGKADRVSDVDVLLLATPGFHNQAASLVRSIVGEREVFHCWQGKHEEVCSYWRYIFYDMSSIEIHILDSGTEFPLAKPYLPLFDKTSCLPGLEVGGTAPSHWDFPAYIADGDGLVWELFDCLKWAQRGQRDLVRHHLRKLLSEMDKDPNIRTAINADKE</sequence>
<dbReference type="RefSeq" id="WP_252995453.1">
    <property type="nucleotide sequence ID" value="NZ_CP099717.1"/>
</dbReference>
<protein>
    <submittedName>
        <fullName evidence="1">Nucleotidyltransferase domain-containing protein</fullName>
    </submittedName>
</protein>
<gene>
    <name evidence="1" type="ORF">NHF51_01555</name>
</gene>
<name>A0AAE9MHN0_9GAMM</name>
<keyword evidence="2" id="KW-1185">Reference proteome</keyword>
<dbReference type="AlphaFoldDB" id="A0AAE9MHN0"/>
<evidence type="ECO:0000313" key="1">
    <source>
        <dbReference type="EMBL" id="USV57912.1"/>
    </source>
</evidence>